<dbReference type="SUPFAM" id="SSF48350">
    <property type="entry name" value="GTPase activation domain, GAP"/>
    <property type="match status" value="1"/>
</dbReference>
<dbReference type="PROSITE" id="PS50003">
    <property type="entry name" value="PH_DOMAIN"/>
    <property type="match status" value="1"/>
</dbReference>
<dbReference type="InterPro" id="IPR008936">
    <property type="entry name" value="Rho_GTPase_activation_prot"/>
</dbReference>
<evidence type="ECO:0000256" key="9">
    <source>
        <dbReference type="SAM" id="MobiDB-lite"/>
    </source>
</evidence>
<dbReference type="GO" id="GO:0007169">
    <property type="term" value="P:cell surface receptor protein tyrosine kinase signaling pathway"/>
    <property type="evidence" value="ECO:0007669"/>
    <property type="project" value="UniProtKB-ARBA"/>
</dbReference>
<sequence length="419" mass="46931">MRPWKRVFSVLRTHSLFLYKDKREAVLHAAGAVVHANRHVEDEHPISIRGCLIDIAYSETKRKHTLRLTTQDFCEYLLQAEDRDDMLSWIRVIRDNSKTDNEELGFSRQALINKKLNDYRKQSPTGNKPDTSPRIHRMMPPFLLSKTENISGVNRAPGKDESTKASWGINITKKGKKMGPKAFGVRLEDCPPAANNKFVPQIVETCCHLVEEMGLEYTGIYRVPGNNAVVSSLQDQLNKGMDIDTTEEVRREHDKDRQRNCRSRLADFHTNCQMTPHSISSCLNDDYQACLASYTRLIGTDMTPNYMDSGNAIQAFGYGSLPKPDPQPTTGSAKPDLEPTAIVSKTTMEPGEEPCIISSCANLNELDCYPSKDYICESEVPGSPPNTRVEDPRNSSPGTKALTAALMLGLLFAFESLTM</sequence>
<proteinExistence type="inferred from homology"/>
<dbReference type="AlphaFoldDB" id="A0A498LEW3"/>
<dbReference type="InterPro" id="IPR003438">
    <property type="entry name" value="GDNF_rcpt"/>
</dbReference>
<keyword evidence="8" id="KW-0325">Glycoprotein</keyword>
<keyword evidence="4" id="KW-1003">Cell membrane</keyword>
<dbReference type="Gene3D" id="2.30.29.30">
    <property type="entry name" value="Pleckstrin-homology domain (PH domain)/Phosphotyrosine-binding domain (PTB)"/>
    <property type="match status" value="1"/>
</dbReference>
<organism evidence="11 12">
    <name type="scientific">Labeo rohita</name>
    <name type="common">Indian major carp</name>
    <name type="synonym">Cyprinus rohita</name>
    <dbReference type="NCBI Taxonomy" id="84645"/>
    <lineage>
        <taxon>Eukaryota</taxon>
        <taxon>Metazoa</taxon>
        <taxon>Chordata</taxon>
        <taxon>Craniata</taxon>
        <taxon>Vertebrata</taxon>
        <taxon>Euteleostomi</taxon>
        <taxon>Actinopterygii</taxon>
        <taxon>Neopterygii</taxon>
        <taxon>Teleostei</taxon>
        <taxon>Ostariophysi</taxon>
        <taxon>Cypriniformes</taxon>
        <taxon>Cyprinidae</taxon>
        <taxon>Labeoninae</taxon>
        <taxon>Labeonini</taxon>
        <taxon>Labeo</taxon>
    </lineage>
</organism>
<comment type="similarity">
    <text evidence="2">Belongs to the GDNFR family.</text>
</comment>
<evidence type="ECO:0000256" key="6">
    <source>
        <dbReference type="ARBA" id="ARBA00023136"/>
    </source>
</evidence>
<dbReference type="Proteomes" id="UP000290572">
    <property type="component" value="Unassembled WGS sequence"/>
</dbReference>
<comment type="subcellular location">
    <subcellularLocation>
        <location evidence="1">Cell membrane</location>
    </subcellularLocation>
</comment>
<keyword evidence="12" id="KW-1185">Reference proteome</keyword>
<dbReference type="Pfam" id="PF00620">
    <property type="entry name" value="RhoGAP"/>
    <property type="match status" value="1"/>
</dbReference>
<dbReference type="Pfam" id="PF02351">
    <property type="entry name" value="GDNF"/>
    <property type="match status" value="1"/>
</dbReference>
<comment type="caution">
    <text evidence="11">The sequence shown here is derived from an EMBL/GenBank/DDBJ whole genome shotgun (WGS) entry which is preliminary data.</text>
</comment>
<dbReference type="Gene3D" id="1.10.220.110">
    <property type="entry name" value="GDNF binding domain"/>
    <property type="match status" value="1"/>
</dbReference>
<evidence type="ECO:0000256" key="1">
    <source>
        <dbReference type="ARBA" id="ARBA00004236"/>
    </source>
</evidence>
<keyword evidence="6" id="KW-0472">Membrane</keyword>
<evidence type="ECO:0000256" key="3">
    <source>
        <dbReference type="ARBA" id="ARBA00022468"/>
    </source>
</evidence>
<evidence type="ECO:0000256" key="7">
    <source>
        <dbReference type="ARBA" id="ARBA00023170"/>
    </source>
</evidence>
<protein>
    <submittedName>
        <fullName evidence="11">Rho GTPase-activating 23</fullName>
    </submittedName>
</protein>
<dbReference type="SUPFAM" id="SSF50729">
    <property type="entry name" value="PH domain-like"/>
    <property type="match status" value="1"/>
</dbReference>
<dbReference type="SUPFAM" id="SSF110035">
    <property type="entry name" value="GDNF receptor-like"/>
    <property type="match status" value="1"/>
</dbReference>
<evidence type="ECO:0000256" key="2">
    <source>
        <dbReference type="ARBA" id="ARBA00005961"/>
    </source>
</evidence>
<dbReference type="GO" id="GO:0005886">
    <property type="term" value="C:plasma membrane"/>
    <property type="evidence" value="ECO:0007669"/>
    <property type="project" value="UniProtKB-SubCell"/>
</dbReference>
<dbReference type="InterPro" id="IPR000198">
    <property type="entry name" value="RhoGAP_dom"/>
</dbReference>
<dbReference type="GO" id="GO:0005096">
    <property type="term" value="F:GTPase activator activity"/>
    <property type="evidence" value="ECO:0007669"/>
    <property type="project" value="UniProtKB-KW"/>
</dbReference>
<dbReference type="PRINTS" id="PR01316">
    <property type="entry name" value="GDNFRECEPTOR"/>
</dbReference>
<keyword evidence="5" id="KW-0732">Signal</keyword>
<dbReference type="GO" id="GO:0038023">
    <property type="term" value="F:signaling receptor activity"/>
    <property type="evidence" value="ECO:0007669"/>
    <property type="project" value="InterPro"/>
</dbReference>
<gene>
    <name evidence="11" type="ORF">ROHU_012484</name>
</gene>
<keyword evidence="7" id="KW-0675">Receptor</keyword>
<feature type="domain" description="PH" evidence="10">
    <location>
        <begin position="1"/>
        <end position="98"/>
    </location>
</feature>
<reference evidence="11 12" key="1">
    <citation type="submission" date="2018-03" db="EMBL/GenBank/DDBJ databases">
        <title>Draft genome sequence of Rohu Carp (Labeo rohita).</title>
        <authorList>
            <person name="Das P."/>
            <person name="Kushwaha B."/>
            <person name="Joshi C.G."/>
            <person name="Kumar D."/>
            <person name="Nagpure N.S."/>
            <person name="Sahoo L."/>
            <person name="Das S.P."/>
            <person name="Bit A."/>
            <person name="Patnaik S."/>
            <person name="Meher P.K."/>
            <person name="Jayasankar P."/>
            <person name="Koringa P.G."/>
            <person name="Patel N.V."/>
            <person name="Hinsu A.T."/>
            <person name="Kumar R."/>
            <person name="Pandey M."/>
            <person name="Agarwal S."/>
            <person name="Srivastava S."/>
            <person name="Singh M."/>
            <person name="Iquebal M.A."/>
            <person name="Jaiswal S."/>
            <person name="Angadi U.B."/>
            <person name="Kumar N."/>
            <person name="Raza M."/>
            <person name="Shah T.M."/>
            <person name="Rai A."/>
            <person name="Jena J.K."/>
        </authorList>
    </citation>
    <scope>NUCLEOTIDE SEQUENCE [LARGE SCALE GENOMIC DNA]</scope>
    <source>
        <strain evidence="11">DASCIFA01</strain>
        <tissue evidence="11">Testis</tissue>
    </source>
</reference>
<dbReference type="InterPro" id="IPR016017">
    <property type="entry name" value="GDNF/GAS1"/>
</dbReference>
<dbReference type="InterPro" id="IPR011993">
    <property type="entry name" value="PH-like_dom_sf"/>
</dbReference>
<dbReference type="PANTHER" id="PTHR23175">
    <property type="entry name" value="PDZ DOMAIN-CONTAINING PROTEIN"/>
    <property type="match status" value="1"/>
</dbReference>
<evidence type="ECO:0000259" key="10">
    <source>
        <dbReference type="PROSITE" id="PS50003"/>
    </source>
</evidence>
<dbReference type="InterPro" id="IPR001849">
    <property type="entry name" value="PH_domain"/>
</dbReference>
<keyword evidence="3" id="KW-0343">GTPase activation</keyword>
<evidence type="ECO:0000256" key="4">
    <source>
        <dbReference type="ARBA" id="ARBA00022475"/>
    </source>
</evidence>
<accession>A0A498LEW3</accession>
<evidence type="ECO:0000256" key="8">
    <source>
        <dbReference type="ARBA" id="ARBA00023180"/>
    </source>
</evidence>
<dbReference type="EMBL" id="QBIY01013383">
    <property type="protein sequence ID" value="RXN06003.1"/>
    <property type="molecule type" value="Genomic_DNA"/>
</dbReference>
<name>A0A498LEW3_LABRO</name>
<dbReference type="CDD" id="cd01253">
    <property type="entry name" value="PH_ARHGAP21-like"/>
    <property type="match status" value="1"/>
</dbReference>
<evidence type="ECO:0000313" key="12">
    <source>
        <dbReference type="Proteomes" id="UP000290572"/>
    </source>
</evidence>
<dbReference type="PANTHER" id="PTHR23175:SF5">
    <property type="entry name" value="RHO GTPASE-ACTIVATING PROTEIN 23"/>
    <property type="match status" value="1"/>
</dbReference>
<dbReference type="InterPro" id="IPR037193">
    <property type="entry name" value="GDNF_alpha"/>
</dbReference>
<dbReference type="STRING" id="84645.A0A498LEW3"/>
<evidence type="ECO:0000313" key="11">
    <source>
        <dbReference type="EMBL" id="RXN06003.1"/>
    </source>
</evidence>
<feature type="region of interest" description="Disordered" evidence="9">
    <location>
        <begin position="317"/>
        <end position="337"/>
    </location>
</feature>
<dbReference type="Pfam" id="PF00169">
    <property type="entry name" value="PH"/>
    <property type="match status" value="1"/>
</dbReference>
<evidence type="ECO:0000256" key="5">
    <source>
        <dbReference type="ARBA" id="ARBA00022729"/>
    </source>
</evidence>